<name>A0A9W8EE41_9FUNG</name>
<proteinExistence type="inferred from homology"/>
<dbReference type="CDD" id="cd01200">
    <property type="entry name" value="WHEPGMRS_RNA"/>
    <property type="match status" value="1"/>
</dbReference>
<protein>
    <recommendedName>
        <fullName evidence="2">histidine--tRNA ligase</fullName>
        <ecNumber evidence="2">6.1.1.21</ecNumber>
    </recommendedName>
</protein>
<evidence type="ECO:0000256" key="5">
    <source>
        <dbReference type="ARBA" id="ARBA00022840"/>
    </source>
</evidence>
<dbReference type="InterPro" id="IPR045864">
    <property type="entry name" value="aa-tRNA-synth_II/BPL/LPL"/>
</dbReference>
<dbReference type="InterPro" id="IPR041715">
    <property type="entry name" value="HisRS-like_core"/>
</dbReference>
<evidence type="ECO:0000256" key="4">
    <source>
        <dbReference type="ARBA" id="ARBA00022741"/>
    </source>
</evidence>
<dbReference type="CDD" id="cd00773">
    <property type="entry name" value="HisRS-like_core"/>
    <property type="match status" value="1"/>
</dbReference>
<dbReference type="GO" id="GO:0005739">
    <property type="term" value="C:mitochondrion"/>
    <property type="evidence" value="ECO:0007669"/>
    <property type="project" value="TreeGrafter"/>
</dbReference>
<feature type="binding site" evidence="9">
    <location>
        <begin position="147"/>
        <end position="149"/>
    </location>
    <ligand>
        <name>L-histidine</name>
        <dbReference type="ChEBI" id="CHEBI:57595"/>
    </ligand>
</feature>
<dbReference type="Gene3D" id="3.30.930.10">
    <property type="entry name" value="Bira Bifunctional Protein, Domain 2"/>
    <property type="match status" value="1"/>
</dbReference>
<dbReference type="InterPro" id="IPR000738">
    <property type="entry name" value="WHEP-TRS_dom"/>
</dbReference>
<gene>
    <name evidence="12" type="primary">HTS1</name>
    <name evidence="12" type="ORF">H4R26_004341</name>
</gene>
<dbReference type="Proteomes" id="UP001150907">
    <property type="component" value="Unassembled WGS sequence"/>
</dbReference>
<accession>A0A9W8EE41</accession>
<feature type="binding site" evidence="9">
    <location>
        <position position="344"/>
    </location>
    <ligand>
        <name>L-histidine</name>
        <dbReference type="ChEBI" id="CHEBI:57595"/>
    </ligand>
</feature>
<dbReference type="Pfam" id="PF13393">
    <property type="entry name" value="tRNA-synt_His"/>
    <property type="match status" value="1"/>
</dbReference>
<dbReference type="EC" id="6.1.1.21" evidence="2"/>
<feature type="non-terminal residue" evidence="12">
    <location>
        <position position="1"/>
    </location>
</feature>
<keyword evidence="4" id="KW-0547">Nucleotide-binding</keyword>
<dbReference type="PROSITE" id="PS51185">
    <property type="entry name" value="WHEP_TRS_2"/>
    <property type="match status" value="1"/>
</dbReference>
<evidence type="ECO:0000256" key="6">
    <source>
        <dbReference type="ARBA" id="ARBA00022917"/>
    </source>
</evidence>
<dbReference type="InterPro" id="IPR004516">
    <property type="entry name" value="HisRS/HisZ"/>
</dbReference>
<dbReference type="EMBL" id="JANBQF010000456">
    <property type="protein sequence ID" value="KAJ2001021.1"/>
    <property type="molecule type" value="Genomic_DNA"/>
</dbReference>
<organism evidence="12 13">
    <name type="scientific">Coemansia thaxteri</name>
    <dbReference type="NCBI Taxonomy" id="2663907"/>
    <lineage>
        <taxon>Eukaryota</taxon>
        <taxon>Fungi</taxon>
        <taxon>Fungi incertae sedis</taxon>
        <taxon>Zoopagomycota</taxon>
        <taxon>Kickxellomycotina</taxon>
        <taxon>Kickxellomycetes</taxon>
        <taxon>Kickxellales</taxon>
        <taxon>Kickxellaceae</taxon>
        <taxon>Coemansia</taxon>
    </lineage>
</organism>
<keyword evidence="6" id="KW-0648">Protein biosynthesis</keyword>
<evidence type="ECO:0000313" key="12">
    <source>
        <dbReference type="EMBL" id="KAJ2001021.1"/>
    </source>
</evidence>
<feature type="compositionally biased region" description="Low complexity" evidence="10">
    <location>
        <begin position="58"/>
        <end position="67"/>
    </location>
</feature>
<dbReference type="Gene3D" id="1.10.287.10">
    <property type="entry name" value="S15/NS1, RNA-binding"/>
    <property type="match status" value="1"/>
</dbReference>
<evidence type="ECO:0000256" key="8">
    <source>
        <dbReference type="ARBA" id="ARBA00047639"/>
    </source>
</evidence>
<dbReference type="AlphaFoldDB" id="A0A9W8EE41"/>
<evidence type="ECO:0000256" key="3">
    <source>
        <dbReference type="ARBA" id="ARBA00022598"/>
    </source>
</evidence>
<keyword evidence="3 12" id="KW-0436">Ligase</keyword>
<evidence type="ECO:0000313" key="13">
    <source>
        <dbReference type="Proteomes" id="UP001150907"/>
    </source>
</evidence>
<feature type="binding site" evidence="9">
    <location>
        <position position="194"/>
    </location>
    <ligand>
        <name>L-histidine</name>
        <dbReference type="ChEBI" id="CHEBI:57595"/>
    </ligand>
</feature>
<dbReference type="OrthoDB" id="1906957at2759"/>
<feature type="binding site" evidence="9">
    <location>
        <position position="190"/>
    </location>
    <ligand>
        <name>L-histidine</name>
        <dbReference type="ChEBI" id="CHEBI:57595"/>
    </ligand>
</feature>
<comment type="catalytic activity">
    <reaction evidence="8">
        <text>tRNA(His) + L-histidine + ATP = L-histidyl-tRNA(His) + AMP + diphosphate + H(+)</text>
        <dbReference type="Rhea" id="RHEA:17313"/>
        <dbReference type="Rhea" id="RHEA-COMP:9665"/>
        <dbReference type="Rhea" id="RHEA-COMP:9689"/>
        <dbReference type="ChEBI" id="CHEBI:15378"/>
        <dbReference type="ChEBI" id="CHEBI:30616"/>
        <dbReference type="ChEBI" id="CHEBI:33019"/>
        <dbReference type="ChEBI" id="CHEBI:57595"/>
        <dbReference type="ChEBI" id="CHEBI:78442"/>
        <dbReference type="ChEBI" id="CHEBI:78527"/>
        <dbReference type="ChEBI" id="CHEBI:456215"/>
        <dbReference type="EC" id="6.1.1.21"/>
    </reaction>
</comment>
<feature type="domain" description="WHEP-TRS" evidence="11">
    <location>
        <begin position="3"/>
        <end position="59"/>
    </location>
</feature>
<evidence type="ECO:0000256" key="1">
    <source>
        <dbReference type="ARBA" id="ARBA00008226"/>
    </source>
</evidence>
<dbReference type="PANTHER" id="PTHR11476:SF7">
    <property type="entry name" value="HISTIDINE--TRNA LIGASE"/>
    <property type="match status" value="1"/>
</dbReference>
<dbReference type="Pfam" id="PF00458">
    <property type="entry name" value="WHEP-TRS"/>
    <property type="match status" value="1"/>
</dbReference>
<evidence type="ECO:0000256" key="7">
    <source>
        <dbReference type="ARBA" id="ARBA00023146"/>
    </source>
</evidence>
<dbReference type="GO" id="GO:0004821">
    <property type="term" value="F:histidine-tRNA ligase activity"/>
    <property type="evidence" value="ECO:0007669"/>
    <property type="project" value="UniProtKB-EC"/>
</dbReference>
<comment type="similarity">
    <text evidence="1">Belongs to the class-II aminoacyl-tRNA synthetase family.</text>
</comment>
<dbReference type="GO" id="GO:0005524">
    <property type="term" value="F:ATP binding"/>
    <property type="evidence" value="ECO:0007669"/>
    <property type="project" value="UniProtKB-KW"/>
</dbReference>
<keyword evidence="7 12" id="KW-0030">Aminoacyl-tRNA synthetase</keyword>
<reference evidence="12" key="1">
    <citation type="submission" date="2022-07" db="EMBL/GenBank/DDBJ databases">
        <title>Phylogenomic reconstructions and comparative analyses of Kickxellomycotina fungi.</title>
        <authorList>
            <person name="Reynolds N.K."/>
            <person name="Stajich J.E."/>
            <person name="Barry K."/>
            <person name="Grigoriev I.V."/>
            <person name="Crous P."/>
            <person name="Smith M.E."/>
        </authorList>
    </citation>
    <scope>NUCLEOTIDE SEQUENCE</scope>
    <source>
        <strain evidence="12">IMI 214461</strain>
    </source>
</reference>
<dbReference type="GO" id="GO:0032543">
    <property type="term" value="P:mitochondrial translation"/>
    <property type="evidence" value="ECO:0007669"/>
    <property type="project" value="TreeGrafter"/>
</dbReference>
<dbReference type="InterPro" id="IPR009068">
    <property type="entry name" value="uS15_NS1_RNA-bd_sf"/>
</dbReference>
<evidence type="ECO:0000256" key="9">
    <source>
        <dbReference type="PIRSR" id="PIRSR001549-1"/>
    </source>
</evidence>
<comment type="caution">
    <text evidence="12">The sequence shown here is derived from an EMBL/GenBank/DDBJ whole genome shotgun (WGS) entry which is preliminary data.</text>
</comment>
<evidence type="ECO:0000259" key="11">
    <source>
        <dbReference type="PROSITE" id="PS51185"/>
    </source>
</evidence>
<feature type="binding site" evidence="9">
    <location>
        <begin position="348"/>
        <end position="349"/>
    </location>
    <ligand>
        <name>L-histidine</name>
        <dbReference type="ChEBI" id="CHEBI:57595"/>
    </ligand>
</feature>
<dbReference type="GO" id="GO:0003723">
    <property type="term" value="F:RNA binding"/>
    <property type="evidence" value="ECO:0007669"/>
    <property type="project" value="TreeGrafter"/>
</dbReference>
<keyword evidence="13" id="KW-1185">Reference proteome</keyword>
<dbReference type="SMART" id="SM00991">
    <property type="entry name" value="WHEP-TRS"/>
    <property type="match status" value="1"/>
</dbReference>
<dbReference type="FunFam" id="3.30.930.10:FF:000021">
    <property type="entry name" value="Probable histidine--tRNA ligase, mitochondrial"/>
    <property type="match status" value="1"/>
</dbReference>
<keyword evidence="5" id="KW-0067">ATP-binding</keyword>
<dbReference type="GO" id="GO:0006427">
    <property type="term" value="P:histidyl-tRNA aminoacylation"/>
    <property type="evidence" value="ECO:0007669"/>
    <property type="project" value="TreeGrafter"/>
</dbReference>
<dbReference type="GO" id="GO:0005829">
    <property type="term" value="C:cytosol"/>
    <property type="evidence" value="ECO:0007669"/>
    <property type="project" value="TreeGrafter"/>
</dbReference>
<evidence type="ECO:0000256" key="10">
    <source>
        <dbReference type="SAM" id="MobiDB-lite"/>
    </source>
</evidence>
<dbReference type="PANTHER" id="PTHR11476">
    <property type="entry name" value="HISTIDYL-TRNA SYNTHETASE"/>
    <property type="match status" value="1"/>
</dbReference>
<feature type="region of interest" description="Disordered" evidence="10">
    <location>
        <begin position="49"/>
        <end position="70"/>
    </location>
</feature>
<sequence>MSDVEQLRLKIDEQALVVRELKTAKAEKAQIDEQVSLLLELKDKLRIARGEPEAPKKSSGSGSGSSSNKAIAVKVPKGTKDYDPEDMAVRTKIFSTIVGVFEKHGAVTIDTPVFELKEILVGKYGEDSKLIYDLKDQGGEECSLRYDLTVPFARYVALKGITNIKRYQLAKVYRRDQPAMSKGRMREFFQCDYDIAGSYGEMIPDVECVRVAVDVLTKLDVGSFLIKLNHRKILDAIFEVSGVPANKVRAISSAVDKLDKLPWADVRKEMTEEKGLDDTTADKIGTYVQLRGAGEDLLKKLEAMPELMASKKAQEGMAEMALFFKYARIFNILDWVSFDMSLARGLDYYTGIIYEAVLVEENDRPTKAQPTVVAADKSKNKDAAEVDESQMCFGSIAAGGRYDELVGMFMDSKRAQVPCVGISFGIERIFSILKKRLQDQTVKANKTQVFVISI</sequence>
<evidence type="ECO:0000256" key="2">
    <source>
        <dbReference type="ARBA" id="ARBA00012815"/>
    </source>
</evidence>
<dbReference type="SUPFAM" id="SSF47060">
    <property type="entry name" value="S15/NS1 RNA-binding domain"/>
    <property type="match status" value="1"/>
</dbReference>
<dbReference type="SUPFAM" id="SSF55681">
    <property type="entry name" value="Class II aaRS and biotin synthetases"/>
    <property type="match status" value="1"/>
</dbReference>
<feature type="binding site" evidence="9">
    <location>
        <position position="174"/>
    </location>
    <ligand>
        <name>L-histidine</name>
        <dbReference type="ChEBI" id="CHEBI:57595"/>
    </ligand>
</feature>
<dbReference type="PIRSF" id="PIRSF001549">
    <property type="entry name" value="His-tRNA_synth"/>
    <property type="match status" value="1"/>
</dbReference>